<feature type="compositionally biased region" description="Basic and acidic residues" evidence="1">
    <location>
        <begin position="203"/>
        <end position="234"/>
    </location>
</feature>
<keyword evidence="2" id="KW-0732">Signal</keyword>
<feature type="compositionally biased region" description="Basic and acidic residues" evidence="1">
    <location>
        <begin position="71"/>
        <end position="85"/>
    </location>
</feature>
<dbReference type="Proteomes" id="UP000198505">
    <property type="component" value="Unassembled WGS sequence"/>
</dbReference>
<feature type="compositionally biased region" description="Polar residues" evidence="1">
    <location>
        <begin position="28"/>
        <end position="41"/>
    </location>
</feature>
<name>A0A1H9R0P9_9GAMM</name>
<gene>
    <name evidence="3" type="ORF">SAMN04487958_102174</name>
</gene>
<evidence type="ECO:0000256" key="2">
    <source>
        <dbReference type="SAM" id="SignalP"/>
    </source>
</evidence>
<feature type="signal peptide" evidence="2">
    <location>
        <begin position="1"/>
        <end position="22"/>
    </location>
</feature>
<sequence>MIKSVWLPVLAAVMLVVSGCGDNDETSDANQQEEPASSSNDVAAGSAGAEEEEPVTAELDANGSEEDSDTIESRQAEEELARAEALESDTVAEEAAPQTEDVEAGEDTLAANPEDVLEEGGAMPGEATRSDVDEMIAETERRFEEAQQRLDEQFQEVEEQAPVIEPISDEEMEERWEFDSSLPESARDEERTRGSNIDELIEDTERRFEEAEQRLNEQFESIEAERPESFELEE</sequence>
<dbReference type="AlphaFoldDB" id="A0A1H9R0P9"/>
<feature type="chain" id="PRO_5011749555" evidence="2">
    <location>
        <begin position="23"/>
        <end position="234"/>
    </location>
</feature>
<feature type="region of interest" description="Disordered" evidence="1">
    <location>
        <begin position="154"/>
        <end position="234"/>
    </location>
</feature>
<evidence type="ECO:0000256" key="1">
    <source>
        <dbReference type="SAM" id="MobiDB-lite"/>
    </source>
</evidence>
<reference evidence="4" key="1">
    <citation type="submission" date="2016-10" db="EMBL/GenBank/DDBJ databases">
        <authorList>
            <person name="Varghese N."/>
            <person name="Submissions S."/>
        </authorList>
    </citation>
    <scope>NUCLEOTIDE SEQUENCE [LARGE SCALE GENOMIC DNA]</scope>
    <source>
        <strain evidence="4">CGMCC 1.6495</strain>
    </source>
</reference>
<accession>A0A1H9R0P9</accession>
<proteinExistence type="predicted"/>
<protein>
    <submittedName>
        <fullName evidence="3">Uncharacterized protein</fullName>
    </submittedName>
</protein>
<dbReference type="EMBL" id="FOGS01000002">
    <property type="protein sequence ID" value="SER66085.1"/>
    <property type="molecule type" value="Genomic_DNA"/>
</dbReference>
<dbReference type="PROSITE" id="PS51257">
    <property type="entry name" value="PROKAR_LIPOPROTEIN"/>
    <property type="match status" value="1"/>
</dbReference>
<evidence type="ECO:0000313" key="3">
    <source>
        <dbReference type="EMBL" id="SER66085.1"/>
    </source>
</evidence>
<feature type="region of interest" description="Disordered" evidence="1">
    <location>
        <begin position="20"/>
        <end position="135"/>
    </location>
</feature>
<feature type="compositionally biased region" description="Acidic residues" evidence="1">
    <location>
        <begin position="167"/>
        <end position="176"/>
    </location>
</feature>
<dbReference type="STRING" id="416874.SAMN04487958_102174"/>
<organism evidence="3 4">
    <name type="scientific">Vreelandella subterranea</name>
    <dbReference type="NCBI Taxonomy" id="416874"/>
    <lineage>
        <taxon>Bacteria</taxon>
        <taxon>Pseudomonadati</taxon>
        <taxon>Pseudomonadota</taxon>
        <taxon>Gammaproteobacteria</taxon>
        <taxon>Oceanospirillales</taxon>
        <taxon>Halomonadaceae</taxon>
        <taxon>Vreelandella</taxon>
    </lineage>
</organism>
<evidence type="ECO:0000313" key="4">
    <source>
        <dbReference type="Proteomes" id="UP000198505"/>
    </source>
</evidence>
<keyword evidence="4" id="KW-1185">Reference proteome</keyword>
<dbReference type="RefSeq" id="WP_092825389.1">
    <property type="nucleotide sequence ID" value="NZ_FOGS01000002.1"/>
</dbReference>